<dbReference type="AlphaFoldDB" id="A0AAW1DEK1"/>
<gene>
    <name evidence="2" type="ORF">O3M35_007887</name>
</gene>
<organism evidence="2 3">
    <name type="scientific">Rhynocoris fuscipes</name>
    <dbReference type="NCBI Taxonomy" id="488301"/>
    <lineage>
        <taxon>Eukaryota</taxon>
        <taxon>Metazoa</taxon>
        <taxon>Ecdysozoa</taxon>
        <taxon>Arthropoda</taxon>
        <taxon>Hexapoda</taxon>
        <taxon>Insecta</taxon>
        <taxon>Pterygota</taxon>
        <taxon>Neoptera</taxon>
        <taxon>Paraneoptera</taxon>
        <taxon>Hemiptera</taxon>
        <taxon>Heteroptera</taxon>
        <taxon>Panheteroptera</taxon>
        <taxon>Cimicomorpha</taxon>
        <taxon>Reduviidae</taxon>
        <taxon>Harpactorinae</taxon>
        <taxon>Harpactorini</taxon>
        <taxon>Rhynocoris</taxon>
    </lineage>
</organism>
<sequence>MICPQLSDHRKVLFNRLYTFLTAPFHYEGIIFSDILEVLNLVHFFFQIILCKFVFFFHISVFIMNYTLGH</sequence>
<feature type="transmembrane region" description="Helical" evidence="1">
    <location>
        <begin position="44"/>
        <end position="68"/>
    </location>
</feature>
<evidence type="ECO:0000256" key="1">
    <source>
        <dbReference type="SAM" id="Phobius"/>
    </source>
</evidence>
<dbReference type="Proteomes" id="UP001461498">
    <property type="component" value="Unassembled WGS sequence"/>
</dbReference>
<evidence type="ECO:0000313" key="3">
    <source>
        <dbReference type="Proteomes" id="UP001461498"/>
    </source>
</evidence>
<feature type="transmembrane region" description="Helical" evidence="1">
    <location>
        <begin position="12"/>
        <end position="32"/>
    </location>
</feature>
<keyword evidence="1" id="KW-0812">Transmembrane</keyword>
<keyword evidence="3" id="KW-1185">Reference proteome</keyword>
<protein>
    <submittedName>
        <fullName evidence="2">Uncharacterized protein</fullName>
    </submittedName>
</protein>
<name>A0AAW1DEK1_9HEMI</name>
<evidence type="ECO:0000313" key="2">
    <source>
        <dbReference type="EMBL" id="KAK9508165.1"/>
    </source>
</evidence>
<comment type="caution">
    <text evidence="2">The sequence shown here is derived from an EMBL/GenBank/DDBJ whole genome shotgun (WGS) entry which is preliminary data.</text>
</comment>
<keyword evidence="1" id="KW-0472">Membrane</keyword>
<proteinExistence type="predicted"/>
<dbReference type="EMBL" id="JAPXFL010000004">
    <property type="protein sequence ID" value="KAK9508165.1"/>
    <property type="molecule type" value="Genomic_DNA"/>
</dbReference>
<accession>A0AAW1DEK1</accession>
<keyword evidence="1" id="KW-1133">Transmembrane helix</keyword>
<reference evidence="2 3" key="1">
    <citation type="submission" date="2022-12" db="EMBL/GenBank/DDBJ databases">
        <title>Chromosome-level genome assembly of true bugs.</title>
        <authorList>
            <person name="Ma L."/>
            <person name="Li H."/>
        </authorList>
    </citation>
    <scope>NUCLEOTIDE SEQUENCE [LARGE SCALE GENOMIC DNA]</scope>
    <source>
        <strain evidence="2">Lab_2022b</strain>
    </source>
</reference>